<protein>
    <recommendedName>
        <fullName evidence="3">Tyr recombinase domain-containing protein</fullName>
    </recommendedName>
</protein>
<gene>
    <name evidence="1" type="ORF">Hypma_013362</name>
</gene>
<sequence>MRLGELTYPNNPKIHDDRKVIKITSLKITEQQYKFFLPGHKADRFFEGNNIIIRRQNSVHDPLKHFGLYILSRYAHFPLSSKLWLTSSGRIPTRSFFMNRIQKFFDSSVAGQSMHAGGATHLTEQGVAPAIIQAIGCWATDTFQIYI</sequence>
<proteinExistence type="predicted"/>
<dbReference type="GO" id="GO:0003677">
    <property type="term" value="F:DNA binding"/>
    <property type="evidence" value="ECO:0007669"/>
    <property type="project" value="InterPro"/>
</dbReference>
<organism evidence="1 2">
    <name type="scientific">Hypsizygus marmoreus</name>
    <name type="common">White beech mushroom</name>
    <name type="synonym">Agaricus marmoreus</name>
    <dbReference type="NCBI Taxonomy" id="39966"/>
    <lineage>
        <taxon>Eukaryota</taxon>
        <taxon>Fungi</taxon>
        <taxon>Dikarya</taxon>
        <taxon>Basidiomycota</taxon>
        <taxon>Agaricomycotina</taxon>
        <taxon>Agaricomycetes</taxon>
        <taxon>Agaricomycetidae</taxon>
        <taxon>Agaricales</taxon>
        <taxon>Tricholomatineae</taxon>
        <taxon>Lyophyllaceae</taxon>
        <taxon>Hypsizygus</taxon>
    </lineage>
</organism>
<dbReference type="Gene3D" id="1.10.443.10">
    <property type="entry name" value="Intergrase catalytic core"/>
    <property type="match status" value="1"/>
</dbReference>
<dbReference type="AlphaFoldDB" id="A0A369JEB6"/>
<name>A0A369JEB6_HYPMA</name>
<dbReference type="GO" id="GO:0015074">
    <property type="term" value="P:DNA integration"/>
    <property type="evidence" value="ECO:0007669"/>
    <property type="project" value="InterPro"/>
</dbReference>
<evidence type="ECO:0000313" key="2">
    <source>
        <dbReference type="Proteomes" id="UP000076154"/>
    </source>
</evidence>
<evidence type="ECO:0008006" key="3">
    <source>
        <dbReference type="Google" id="ProtNLM"/>
    </source>
</evidence>
<comment type="caution">
    <text evidence="1">The sequence shown here is derived from an EMBL/GenBank/DDBJ whole genome shotgun (WGS) entry which is preliminary data.</text>
</comment>
<keyword evidence="2" id="KW-1185">Reference proteome</keyword>
<reference evidence="1" key="1">
    <citation type="submission" date="2018-04" db="EMBL/GenBank/DDBJ databases">
        <title>Whole genome sequencing of Hypsizygus marmoreus.</title>
        <authorList>
            <person name="Choi I.-G."/>
            <person name="Min B."/>
            <person name="Kim J.-G."/>
            <person name="Kim S."/>
            <person name="Oh Y.-L."/>
            <person name="Kong W.-S."/>
            <person name="Park H."/>
            <person name="Jeong J."/>
            <person name="Song E.-S."/>
        </authorList>
    </citation>
    <scope>NUCLEOTIDE SEQUENCE [LARGE SCALE GENOMIC DNA]</scope>
    <source>
        <strain evidence="1">51987-8</strain>
    </source>
</reference>
<dbReference type="EMBL" id="LUEZ02000079">
    <property type="protein sequence ID" value="RDB19550.1"/>
    <property type="molecule type" value="Genomic_DNA"/>
</dbReference>
<evidence type="ECO:0000313" key="1">
    <source>
        <dbReference type="EMBL" id="RDB19550.1"/>
    </source>
</evidence>
<dbReference type="GO" id="GO:0006310">
    <property type="term" value="P:DNA recombination"/>
    <property type="evidence" value="ECO:0007669"/>
    <property type="project" value="InterPro"/>
</dbReference>
<dbReference type="OrthoDB" id="5598396at2759"/>
<accession>A0A369JEB6</accession>
<dbReference type="InterPro" id="IPR013762">
    <property type="entry name" value="Integrase-like_cat_sf"/>
</dbReference>
<dbReference type="Proteomes" id="UP000076154">
    <property type="component" value="Unassembled WGS sequence"/>
</dbReference>
<dbReference type="InParanoid" id="A0A369JEB6"/>